<accession>D7LDC5</accession>
<dbReference type="Proteomes" id="UP000008694">
    <property type="component" value="Unassembled WGS sequence"/>
</dbReference>
<organism evidence="2">
    <name type="scientific">Arabidopsis lyrata subsp. lyrata</name>
    <name type="common">Lyre-leaved rock-cress</name>
    <dbReference type="NCBI Taxonomy" id="81972"/>
    <lineage>
        <taxon>Eukaryota</taxon>
        <taxon>Viridiplantae</taxon>
        <taxon>Streptophyta</taxon>
        <taxon>Embryophyta</taxon>
        <taxon>Tracheophyta</taxon>
        <taxon>Spermatophyta</taxon>
        <taxon>Magnoliopsida</taxon>
        <taxon>eudicotyledons</taxon>
        <taxon>Gunneridae</taxon>
        <taxon>Pentapetalae</taxon>
        <taxon>rosids</taxon>
        <taxon>malvids</taxon>
        <taxon>Brassicales</taxon>
        <taxon>Brassicaceae</taxon>
        <taxon>Camelineae</taxon>
        <taxon>Arabidopsis</taxon>
    </lineage>
</organism>
<dbReference type="EMBL" id="GL348716">
    <property type="protein sequence ID" value="EFH56688.1"/>
    <property type="molecule type" value="Genomic_DNA"/>
</dbReference>
<evidence type="ECO:0000313" key="1">
    <source>
        <dbReference type="EMBL" id="EFH56688.1"/>
    </source>
</evidence>
<keyword evidence="2" id="KW-1185">Reference proteome</keyword>
<sequence length="72" mass="8183">MKPFSRIILMKPPRPFSLIASNALYATVKAIASASSLSLGIGSRFRYRNNKGHDNCQTRRLVFVGLRFWIKI</sequence>
<dbReference type="AlphaFoldDB" id="D7LDC5"/>
<name>D7LDC5_ARALL</name>
<dbReference type="HOGENOM" id="CLU_2725620_0_0_1"/>
<protein>
    <submittedName>
        <fullName evidence="1">Expressed protein</fullName>
    </submittedName>
</protein>
<dbReference type="Gramene" id="scaffold_400161.1">
    <property type="protein sequence ID" value="scaffold_400161.1"/>
    <property type="gene ID" value="scaffold_400161.1"/>
</dbReference>
<reference evidence="2" key="1">
    <citation type="journal article" date="2011" name="Nat. Genet.">
        <title>The Arabidopsis lyrata genome sequence and the basis of rapid genome size change.</title>
        <authorList>
            <person name="Hu T.T."/>
            <person name="Pattyn P."/>
            <person name="Bakker E.G."/>
            <person name="Cao J."/>
            <person name="Cheng J.-F."/>
            <person name="Clark R.M."/>
            <person name="Fahlgren N."/>
            <person name="Fawcett J.A."/>
            <person name="Grimwood J."/>
            <person name="Gundlach H."/>
            <person name="Haberer G."/>
            <person name="Hollister J.D."/>
            <person name="Ossowski S."/>
            <person name="Ottilar R.P."/>
            <person name="Salamov A.A."/>
            <person name="Schneeberger K."/>
            <person name="Spannagl M."/>
            <person name="Wang X."/>
            <person name="Yang L."/>
            <person name="Nasrallah M.E."/>
            <person name="Bergelson J."/>
            <person name="Carrington J.C."/>
            <person name="Gaut B.S."/>
            <person name="Schmutz J."/>
            <person name="Mayer K.F.X."/>
            <person name="Van de Peer Y."/>
            <person name="Grigoriev I.V."/>
            <person name="Nordborg M."/>
            <person name="Weigel D."/>
            <person name="Guo Y.-L."/>
        </authorList>
    </citation>
    <scope>NUCLEOTIDE SEQUENCE [LARGE SCALE GENOMIC DNA]</scope>
    <source>
        <strain evidence="2">cv. MN47</strain>
    </source>
</reference>
<evidence type="ECO:0000313" key="2">
    <source>
        <dbReference type="Proteomes" id="UP000008694"/>
    </source>
</evidence>
<gene>
    <name evidence="1" type="ORF">ARALYDRAFT_900660</name>
</gene>
<proteinExistence type="predicted"/>